<evidence type="ECO:0000313" key="2">
    <source>
        <dbReference type="EMBL" id="CAH2315094.1"/>
    </source>
</evidence>
<protein>
    <submittedName>
        <fullName evidence="2">Uncharacterized protein</fullName>
    </submittedName>
</protein>
<gene>
    <name evidence="2" type="ORF">PECUL_23A051344</name>
</gene>
<proteinExistence type="predicted"/>
<reference evidence="2" key="1">
    <citation type="submission" date="2022-03" db="EMBL/GenBank/DDBJ databases">
        <authorList>
            <person name="Alioto T."/>
            <person name="Alioto T."/>
            <person name="Gomez Garrido J."/>
        </authorList>
    </citation>
    <scope>NUCLEOTIDE SEQUENCE</scope>
</reference>
<keyword evidence="3" id="KW-1185">Reference proteome</keyword>
<dbReference type="AlphaFoldDB" id="A0AAD1WIP8"/>
<feature type="region of interest" description="Disordered" evidence="1">
    <location>
        <begin position="60"/>
        <end position="98"/>
    </location>
</feature>
<dbReference type="Proteomes" id="UP001295444">
    <property type="component" value="Chromosome 09"/>
</dbReference>
<name>A0AAD1WIP8_PELCU</name>
<sequence>MAAEGNGGGDMVPGVSEDAGSNLATAPYSIYLVVAPQTALHQGNGCWKASNTLSGERYGGSLRDGIGEGDEQIGQRKGLMPRSQWEPAGAAGGRSSDT</sequence>
<organism evidence="2 3">
    <name type="scientific">Pelobates cultripes</name>
    <name type="common">Western spadefoot toad</name>
    <dbReference type="NCBI Taxonomy" id="61616"/>
    <lineage>
        <taxon>Eukaryota</taxon>
        <taxon>Metazoa</taxon>
        <taxon>Chordata</taxon>
        <taxon>Craniata</taxon>
        <taxon>Vertebrata</taxon>
        <taxon>Euteleostomi</taxon>
        <taxon>Amphibia</taxon>
        <taxon>Batrachia</taxon>
        <taxon>Anura</taxon>
        <taxon>Pelobatoidea</taxon>
        <taxon>Pelobatidae</taxon>
        <taxon>Pelobates</taxon>
    </lineage>
</organism>
<evidence type="ECO:0000256" key="1">
    <source>
        <dbReference type="SAM" id="MobiDB-lite"/>
    </source>
</evidence>
<evidence type="ECO:0000313" key="3">
    <source>
        <dbReference type="Proteomes" id="UP001295444"/>
    </source>
</evidence>
<accession>A0AAD1WIP8</accession>
<dbReference type="EMBL" id="OW240920">
    <property type="protein sequence ID" value="CAH2315094.1"/>
    <property type="molecule type" value="Genomic_DNA"/>
</dbReference>